<dbReference type="AlphaFoldDB" id="A0A8S2LFK5"/>
<feature type="non-terminal residue" evidence="2">
    <location>
        <position position="1"/>
    </location>
</feature>
<comment type="caution">
    <text evidence="2">The sequence shown here is derived from an EMBL/GenBank/DDBJ whole genome shotgun (WGS) entry which is preliminary data.</text>
</comment>
<evidence type="ECO:0000313" key="4">
    <source>
        <dbReference type="EMBL" id="CAF4529585.1"/>
    </source>
</evidence>
<evidence type="ECO:0000313" key="5">
    <source>
        <dbReference type="Proteomes" id="UP000681720"/>
    </source>
</evidence>
<keyword evidence="1" id="KW-0472">Membrane</keyword>
<proteinExistence type="predicted"/>
<keyword evidence="1" id="KW-1133">Transmembrane helix</keyword>
<gene>
    <name evidence="3" type="ORF">BYL167_LOCUS8358</name>
    <name evidence="2" type="ORF">GIL414_LOCUS6396</name>
    <name evidence="4" type="ORF">SMN809_LOCUS36167</name>
</gene>
<dbReference type="SUPFAM" id="SSF81321">
    <property type="entry name" value="Family A G protein-coupled receptor-like"/>
    <property type="match status" value="1"/>
</dbReference>
<name>A0A8S2LFK5_9BILA</name>
<evidence type="ECO:0000313" key="3">
    <source>
        <dbReference type="EMBL" id="CAF3898882.1"/>
    </source>
</evidence>
<dbReference type="EMBL" id="CAJOBI010088210">
    <property type="protein sequence ID" value="CAF4529585.1"/>
    <property type="molecule type" value="Genomic_DNA"/>
</dbReference>
<evidence type="ECO:0000313" key="2">
    <source>
        <dbReference type="EMBL" id="CAF3897896.1"/>
    </source>
</evidence>
<organism evidence="2 5">
    <name type="scientific">Rotaria magnacalcarata</name>
    <dbReference type="NCBI Taxonomy" id="392030"/>
    <lineage>
        <taxon>Eukaryota</taxon>
        <taxon>Metazoa</taxon>
        <taxon>Spiralia</taxon>
        <taxon>Gnathifera</taxon>
        <taxon>Rotifera</taxon>
        <taxon>Eurotatoria</taxon>
        <taxon>Bdelloidea</taxon>
        <taxon>Philodinida</taxon>
        <taxon>Philodinidae</taxon>
        <taxon>Rotaria</taxon>
    </lineage>
</organism>
<dbReference type="Proteomes" id="UP000681967">
    <property type="component" value="Unassembled WGS sequence"/>
</dbReference>
<accession>A0A8S2LFK5</accession>
<keyword evidence="1" id="KW-0812">Transmembrane</keyword>
<feature type="transmembrane region" description="Helical" evidence="1">
    <location>
        <begin position="49"/>
        <end position="67"/>
    </location>
</feature>
<dbReference type="EMBL" id="CAJOBJ010001812">
    <property type="protein sequence ID" value="CAF3897896.1"/>
    <property type="molecule type" value="Genomic_DNA"/>
</dbReference>
<evidence type="ECO:0000256" key="1">
    <source>
        <dbReference type="SAM" id="Phobius"/>
    </source>
</evidence>
<feature type="transmembrane region" description="Helical" evidence="1">
    <location>
        <begin position="73"/>
        <end position="100"/>
    </location>
</feature>
<protein>
    <submittedName>
        <fullName evidence="2">Uncharacterized protein</fullName>
    </submittedName>
</protein>
<dbReference type="Proteomes" id="UP000676336">
    <property type="component" value="Unassembled WGS sequence"/>
</dbReference>
<dbReference type="EMBL" id="CAJOBH010002288">
    <property type="protein sequence ID" value="CAF3898882.1"/>
    <property type="molecule type" value="Genomic_DNA"/>
</dbReference>
<dbReference type="Gene3D" id="1.20.1070.10">
    <property type="entry name" value="Rhodopsin 7-helix transmembrane proteins"/>
    <property type="match status" value="1"/>
</dbReference>
<sequence>HCALRIWMDIHARSSTQRIQPQSITSQLHNETTQQPKVSRRDLNLFRQMLIMFFLFAGGWTPIYLTLVVNEFIAVPSLATSILSLMATICLLTDIIAMIVRDRELREYLRERIR</sequence>
<dbReference type="Proteomes" id="UP000681720">
    <property type="component" value="Unassembled WGS sequence"/>
</dbReference>
<reference evidence="2" key="1">
    <citation type="submission" date="2021-02" db="EMBL/GenBank/DDBJ databases">
        <authorList>
            <person name="Nowell W R."/>
        </authorList>
    </citation>
    <scope>NUCLEOTIDE SEQUENCE</scope>
</reference>